<gene>
    <name evidence="1" type="ORF">BSK56_16725</name>
</gene>
<protein>
    <submittedName>
        <fullName evidence="1">Uncharacterized protein</fullName>
    </submittedName>
</protein>
<name>A0ABX3H8C9_PAEBO</name>
<dbReference type="EMBL" id="MPTB01000020">
    <property type="protein sequence ID" value="OMD46476.1"/>
    <property type="molecule type" value="Genomic_DNA"/>
</dbReference>
<dbReference type="RefSeq" id="WP_038585195.1">
    <property type="nucleotide sequence ID" value="NZ_MPTB01000020.1"/>
</dbReference>
<dbReference type="Proteomes" id="UP000187412">
    <property type="component" value="Unassembled WGS sequence"/>
</dbReference>
<comment type="caution">
    <text evidence="1">The sequence shown here is derived from an EMBL/GenBank/DDBJ whole genome shotgun (WGS) entry which is preliminary data.</text>
</comment>
<keyword evidence="2" id="KW-1185">Reference proteome</keyword>
<reference evidence="1 2" key="1">
    <citation type="submission" date="2016-10" db="EMBL/GenBank/DDBJ databases">
        <title>Paenibacillus species isolates.</title>
        <authorList>
            <person name="Beno S.M."/>
        </authorList>
    </citation>
    <scope>NUCLEOTIDE SEQUENCE [LARGE SCALE GENOMIC DNA]</scope>
    <source>
        <strain evidence="1 2">FSL H7-0744</strain>
    </source>
</reference>
<proteinExistence type="predicted"/>
<sequence>MAGQIGPERHVSASLKRAFLRLYGKNYYSIIPTHLVGYKDIILKAPYPVKPFFRKRRQSDILRLSGSKWRPFLQDPLVIKALK</sequence>
<evidence type="ECO:0000313" key="2">
    <source>
        <dbReference type="Proteomes" id="UP000187412"/>
    </source>
</evidence>
<organism evidence="1 2">
    <name type="scientific">Paenibacillus borealis</name>
    <dbReference type="NCBI Taxonomy" id="160799"/>
    <lineage>
        <taxon>Bacteria</taxon>
        <taxon>Bacillati</taxon>
        <taxon>Bacillota</taxon>
        <taxon>Bacilli</taxon>
        <taxon>Bacillales</taxon>
        <taxon>Paenibacillaceae</taxon>
        <taxon>Paenibacillus</taxon>
    </lineage>
</organism>
<accession>A0ABX3H8C9</accession>
<evidence type="ECO:0000313" key="1">
    <source>
        <dbReference type="EMBL" id="OMD46476.1"/>
    </source>
</evidence>